<gene>
    <name evidence="7" type="ORF">FK268_21045</name>
</gene>
<dbReference type="GO" id="GO:0005886">
    <property type="term" value="C:plasma membrane"/>
    <property type="evidence" value="ECO:0007669"/>
    <property type="project" value="UniProtKB-SubCell"/>
</dbReference>
<evidence type="ECO:0000256" key="3">
    <source>
        <dbReference type="ARBA" id="ARBA00022692"/>
    </source>
</evidence>
<feature type="transmembrane region" description="Helical" evidence="6">
    <location>
        <begin position="122"/>
        <end position="141"/>
    </location>
</feature>
<sequence>MRPVRDRAEEVADLLRRGLGDLRHLYSVSSSPGRVPRRLIGAFDRTSTVRRGLLHAGWISLPGVVQRASMYPSAVATQSPDALHTWVFTPVVTSLMVVASILYVVGAARARRAGVAWPITRILSWFIAMALLVFSVNSVMAELAKHLFWAHMLVHLVLITVVPMFLVLAEPIRLLATATGEAGDRRVRAFLGNRVVRLITSPVVGLPLYAFALISTHLTGFQDLALDNPWLKQLEYTGYFLIGWIFMLPLIGNELCGPTKLSHPLRFASFLLAMGPDTLVGVTLMMTTTELAPGYAASRLGWGPTGLEDQAAAGAIMWFGGDGLMMILLLVVAFQWITAEATGKRGGGMGTWLDSARRGTLMGENGENVDVDDDEAALAAYNARLREMNRGR</sequence>
<evidence type="ECO:0000313" key="8">
    <source>
        <dbReference type="Proteomes" id="UP000319792"/>
    </source>
</evidence>
<dbReference type="EMBL" id="VIGV01000011">
    <property type="protein sequence ID" value="TWS22255.1"/>
    <property type="molecule type" value="Genomic_DNA"/>
</dbReference>
<keyword evidence="2" id="KW-1003">Cell membrane</keyword>
<organism evidence="7 8">
    <name type="scientific">Tsukamurella sputi</name>
    <dbReference type="NCBI Taxonomy" id="2591848"/>
    <lineage>
        <taxon>Bacteria</taxon>
        <taxon>Bacillati</taxon>
        <taxon>Actinomycetota</taxon>
        <taxon>Actinomycetes</taxon>
        <taxon>Mycobacteriales</taxon>
        <taxon>Tsukamurellaceae</taxon>
        <taxon>Tsukamurella</taxon>
    </lineage>
</organism>
<feature type="transmembrane region" description="Helical" evidence="6">
    <location>
        <begin position="195"/>
        <end position="216"/>
    </location>
</feature>
<dbReference type="Proteomes" id="UP000319792">
    <property type="component" value="Unassembled WGS sequence"/>
</dbReference>
<dbReference type="AlphaFoldDB" id="A0A5C5RJH1"/>
<accession>A0A5C5RJH1</accession>
<reference evidence="7 8" key="1">
    <citation type="submission" date="2019-06" db="EMBL/GenBank/DDBJ databases">
        <authorList>
            <person name="Teng J.L.L."/>
            <person name="Lee H.H."/>
            <person name="Lau S.K.P."/>
            <person name="Woo P.C.Y."/>
        </authorList>
    </citation>
    <scope>NUCLEOTIDE SEQUENCE [LARGE SCALE GENOMIC DNA]</scope>
    <source>
        <strain evidence="7 8">HKU70</strain>
    </source>
</reference>
<keyword evidence="3 6" id="KW-0812">Transmembrane</keyword>
<evidence type="ECO:0000256" key="6">
    <source>
        <dbReference type="SAM" id="Phobius"/>
    </source>
</evidence>
<protein>
    <submittedName>
        <fullName evidence="7">Cytochrome c oxidase assembly protein</fullName>
    </submittedName>
</protein>
<feature type="transmembrane region" description="Helical" evidence="6">
    <location>
        <begin position="147"/>
        <end position="169"/>
    </location>
</feature>
<keyword evidence="5 6" id="KW-0472">Membrane</keyword>
<evidence type="ECO:0000256" key="5">
    <source>
        <dbReference type="ARBA" id="ARBA00023136"/>
    </source>
</evidence>
<evidence type="ECO:0000256" key="4">
    <source>
        <dbReference type="ARBA" id="ARBA00022989"/>
    </source>
</evidence>
<keyword evidence="8" id="KW-1185">Reference proteome</keyword>
<dbReference type="Pfam" id="PF09678">
    <property type="entry name" value="Caa3_CtaG"/>
    <property type="match status" value="1"/>
</dbReference>
<keyword evidence="4 6" id="KW-1133">Transmembrane helix</keyword>
<feature type="transmembrane region" description="Helical" evidence="6">
    <location>
        <begin position="315"/>
        <end position="337"/>
    </location>
</feature>
<feature type="transmembrane region" description="Helical" evidence="6">
    <location>
        <begin position="236"/>
        <end position="255"/>
    </location>
</feature>
<name>A0A5C5RJH1_9ACTN</name>
<dbReference type="InterPro" id="IPR019108">
    <property type="entry name" value="Caa3_assmbl_CtaG-rel"/>
</dbReference>
<reference evidence="7 8" key="2">
    <citation type="submission" date="2019-08" db="EMBL/GenBank/DDBJ databases">
        <title>Tsukamurella conjunctivitidis sp. nov., Tsukamurella assacharolytica sp. nov. and Tsukamurella sputae sp. nov. isolated from patients with conjunctivitis, bacteraemia (lymphoma) and respiratory infection (sputum) in Hong Kong.</title>
        <authorList>
            <person name="Fok K.M.N."/>
            <person name="Fong J.Y.H."/>
        </authorList>
    </citation>
    <scope>NUCLEOTIDE SEQUENCE [LARGE SCALE GENOMIC DNA]</scope>
    <source>
        <strain evidence="7 8">HKU70</strain>
    </source>
</reference>
<feature type="transmembrane region" description="Helical" evidence="6">
    <location>
        <begin position="87"/>
        <end position="110"/>
    </location>
</feature>
<feature type="transmembrane region" description="Helical" evidence="6">
    <location>
        <begin position="267"/>
        <end position="286"/>
    </location>
</feature>
<evidence type="ECO:0000256" key="2">
    <source>
        <dbReference type="ARBA" id="ARBA00022475"/>
    </source>
</evidence>
<comment type="caution">
    <text evidence="7">The sequence shown here is derived from an EMBL/GenBank/DDBJ whole genome shotgun (WGS) entry which is preliminary data.</text>
</comment>
<evidence type="ECO:0000256" key="1">
    <source>
        <dbReference type="ARBA" id="ARBA00004651"/>
    </source>
</evidence>
<proteinExistence type="predicted"/>
<evidence type="ECO:0000313" key="7">
    <source>
        <dbReference type="EMBL" id="TWS22255.1"/>
    </source>
</evidence>
<comment type="subcellular location">
    <subcellularLocation>
        <location evidence="1">Cell membrane</location>
        <topology evidence="1">Multi-pass membrane protein</topology>
    </subcellularLocation>
</comment>